<dbReference type="InterPro" id="IPR036122">
    <property type="entry name" value="CaM-bd_dom_sf"/>
</dbReference>
<evidence type="ECO:0000256" key="1">
    <source>
        <dbReference type="ARBA" id="ARBA00004141"/>
    </source>
</evidence>
<keyword evidence="6" id="KW-0406">Ion transport</keyword>
<keyword evidence="3 10" id="KW-0812">Transmembrane</keyword>
<feature type="region of interest" description="Disordered" evidence="9">
    <location>
        <begin position="692"/>
        <end position="791"/>
    </location>
</feature>
<evidence type="ECO:0000256" key="7">
    <source>
        <dbReference type="ARBA" id="ARBA00023136"/>
    </source>
</evidence>
<dbReference type="AlphaFoldDB" id="A0A8B8DSY9"/>
<dbReference type="SMART" id="SM01053">
    <property type="entry name" value="CaMBD"/>
    <property type="match status" value="1"/>
</dbReference>
<dbReference type="Pfam" id="PF07885">
    <property type="entry name" value="Ion_trans_2"/>
    <property type="match status" value="1"/>
</dbReference>
<protein>
    <submittedName>
        <fullName evidence="13 14">Small conductance calcium-activated potassium channel protein 2-like isoform X1</fullName>
    </submittedName>
</protein>
<name>A0A8B8DSY9_CRAVI</name>
<dbReference type="GO" id="GO:0016286">
    <property type="term" value="F:small conductance calcium-activated potassium channel activity"/>
    <property type="evidence" value="ECO:0007669"/>
    <property type="project" value="InterPro"/>
</dbReference>
<dbReference type="Proteomes" id="UP000694844">
    <property type="component" value="Chromosome 4"/>
</dbReference>
<evidence type="ECO:0000313" key="13">
    <source>
        <dbReference type="RefSeq" id="XP_022330743.1"/>
    </source>
</evidence>
<proteinExistence type="predicted"/>
<dbReference type="PRINTS" id="PR01451">
    <property type="entry name" value="SKCHANNEL"/>
</dbReference>
<keyword evidence="8" id="KW-0407">Ion channel</keyword>
<evidence type="ECO:0000256" key="6">
    <source>
        <dbReference type="ARBA" id="ARBA00023065"/>
    </source>
</evidence>
<evidence type="ECO:0000313" key="14">
    <source>
        <dbReference type="RefSeq" id="XP_022330744.1"/>
    </source>
</evidence>
<evidence type="ECO:0000256" key="4">
    <source>
        <dbReference type="ARBA" id="ARBA00022860"/>
    </source>
</evidence>
<dbReference type="Pfam" id="PF02888">
    <property type="entry name" value="CaMBD"/>
    <property type="match status" value="1"/>
</dbReference>
<dbReference type="GO" id="GO:0016020">
    <property type="term" value="C:membrane"/>
    <property type="evidence" value="ECO:0007669"/>
    <property type="project" value="UniProtKB-SubCell"/>
</dbReference>
<dbReference type="Pfam" id="PF03530">
    <property type="entry name" value="SK_channel"/>
    <property type="match status" value="1"/>
</dbReference>
<evidence type="ECO:0000256" key="3">
    <source>
        <dbReference type="ARBA" id="ARBA00022692"/>
    </source>
</evidence>
<evidence type="ECO:0000256" key="9">
    <source>
        <dbReference type="SAM" id="MobiDB-lite"/>
    </source>
</evidence>
<evidence type="ECO:0000256" key="10">
    <source>
        <dbReference type="SAM" id="Phobius"/>
    </source>
</evidence>
<feature type="transmembrane region" description="Helical" evidence="10">
    <location>
        <begin position="295"/>
        <end position="318"/>
    </location>
</feature>
<keyword evidence="4" id="KW-0112">Calmodulin-binding</keyword>
<gene>
    <name evidence="13 14" type="primary">LOC111129005</name>
</gene>
<keyword evidence="5 10" id="KW-1133">Transmembrane helix</keyword>
<feature type="domain" description="Calmodulin-binding" evidence="11">
    <location>
        <begin position="540"/>
        <end position="616"/>
    </location>
</feature>
<dbReference type="KEGG" id="cvn:111129005"/>
<reference evidence="13 14" key="1">
    <citation type="submission" date="2025-04" db="UniProtKB">
        <authorList>
            <consortium name="RefSeq"/>
        </authorList>
    </citation>
    <scope>IDENTIFICATION</scope>
    <source>
        <tissue evidence="13 14">Whole sample</tissue>
    </source>
</reference>
<dbReference type="RefSeq" id="XP_022330743.1">
    <property type="nucleotide sequence ID" value="XM_022475035.1"/>
</dbReference>
<comment type="subcellular location">
    <subcellularLocation>
        <location evidence="1">Membrane</location>
        <topology evidence="1">Multi-pass membrane protein</topology>
    </subcellularLocation>
</comment>
<dbReference type="GeneID" id="111129005"/>
<dbReference type="SUPFAM" id="SSF81327">
    <property type="entry name" value="Small-conductance potassium channel"/>
    <property type="match status" value="1"/>
</dbReference>
<keyword evidence="7 10" id="KW-0472">Membrane</keyword>
<sequence>MSALVMVEPANEKTRIDSTEQLIRQAPVAVADPNDETSANVKRPNSLPNNLEKHSECIPEHKQNAKVLQDLKFREHGEIDGRVNQAYSSPDIELQNYSFHVDKKADRVDHGSQTEDDLGKHNSQMSLQSTSIPHTRLPQIDCAIIGEDDASRSVLLEDGGGKEETRNNNRATKDNIISDIGADIMRVNGAIGSFKQLQKPTSMQSLPTSSKMSFNDETGAGTALVEKGDSGKCLDDKQKKDNKPNVGYRLGKRKTLYERRRKISDYCLVLGMAGILIMILETELVMAKVYFKDSYYSLVLKSIISLSTFFLIGLILAYHAVEIQLFAIDNCVEDWRIAISWKRCFQLGLEILICAVHPIPGEFFFIWKTELYDGASVGEEQVPVDILLSIPMFLRLYLIARVMLLHSKLFTDASSRSIGALNRINFDTRFVLKTLMHICPGTVMLVFTLSMWIITSWLLRACERYFDHRHENILNAMWMISITFLSVGYGDIVPNTYCGRTISIAVGCMGAGITALIVAVLSKKLELSRAEKHVHFFMMDTQLSKRLKNAAANVLRETWLIYKYTKLVNKIDAGKVRAHQRKFLQAIHSLRKVKMGQRKLAENQNTLVDIAKNLGRTGLEPPHSVYISIPHVQFKQTQGQIHDTVSDVFTKASTLEDRVNKIENTLVSLQVQLERLPILIADKVSLRRNEPHFTLPPVRDLDRDRSSREIEREKRVESRDKLFEPREQVEQRGRERRNDEISSDVRDGAESTRSEFHQLRKTSPPRRRQQSAPPTNTITQYPPSQGSMSQI</sequence>
<dbReference type="FunFam" id="1.10.287.70:FF:000022">
    <property type="entry name" value="Small conductance calcium-activated potassium channel, isoform O"/>
    <property type="match status" value="1"/>
</dbReference>
<dbReference type="InterPro" id="IPR015449">
    <property type="entry name" value="K_chnl_Ca-activ_SK"/>
</dbReference>
<evidence type="ECO:0000256" key="5">
    <source>
        <dbReference type="ARBA" id="ARBA00022989"/>
    </source>
</evidence>
<evidence type="ECO:0000313" key="12">
    <source>
        <dbReference type="Proteomes" id="UP000694844"/>
    </source>
</evidence>
<dbReference type="RefSeq" id="XP_022330744.1">
    <property type="nucleotide sequence ID" value="XM_022475036.1"/>
</dbReference>
<organism evidence="12 13">
    <name type="scientific">Crassostrea virginica</name>
    <name type="common">Eastern oyster</name>
    <dbReference type="NCBI Taxonomy" id="6565"/>
    <lineage>
        <taxon>Eukaryota</taxon>
        <taxon>Metazoa</taxon>
        <taxon>Spiralia</taxon>
        <taxon>Lophotrochozoa</taxon>
        <taxon>Mollusca</taxon>
        <taxon>Bivalvia</taxon>
        <taxon>Autobranchia</taxon>
        <taxon>Pteriomorphia</taxon>
        <taxon>Ostreida</taxon>
        <taxon>Ostreoidea</taxon>
        <taxon>Ostreidae</taxon>
        <taxon>Crassostrea</taxon>
    </lineage>
</organism>
<dbReference type="InterPro" id="IPR013099">
    <property type="entry name" value="K_chnl_dom"/>
</dbReference>
<dbReference type="GO" id="GO:0005516">
    <property type="term" value="F:calmodulin binding"/>
    <property type="evidence" value="ECO:0007669"/>
    <property type="project" value="UniProtKB-KW"/>
</dbReference>
<evidence type="ECO:0000256" key="2">
    <source>
        <dbReference type="ARBA" id="ARBA00022448"/>
    </source>
</evidence>
<accession>A0A8B8DSY9</accession>
<feature type="transmembrane region" description="Helical" evidence="10">
    <location>
        <begin position="435"/>
        <end position="460"/>
    </location>
</feature>
<dbReference type="SUPFAM" id="SSF81324">
    <property type="entry name" value="Voltage-gated potassium channels"/>
    <property type="match status" value="1"/>
</dbReference>
<evidence type="ECO:0000256" key="8">
    <source>
        <dbReference type="ARBA" id="ARBA00023303"/>
    </source>
</evidence>
<keyword evidence="12" id="KW-1185">Reference proteome</keyword>
<feature type="transmembrane region" description="Helical" evidence="10">
    <location>
        <begin position="502"/>
        <end position="522"/>
    </location>
</feature>
<feature type="region of interest" description="Disordered" evidence="9">
    <location>
        <begin position="29"/>
        <end position="52"/>
    </location>
</feature>
<feature type="compositionally biased region" description="Basic and acidic residues" evidence="9">
    <location>
        <begin position="699"/>
        <end position="758"/>
    </location>
</feature>
<feature type="transmembrane region" description="Helical" evidence="10">
    <location>
        <begin position="472"/>
        <end position="490"/>
    </location>
</feature>
<feature type="compositionally biased region" description="Basic residues" evidence="9">
    <location>
        <begin position="759"/>
        <end position="769"/>
    </location>
</feature>
<evidence type="ECO:0000259" key="11">
    <source>
        <dbReference type="SMART" id="SM01053"/>
    </source>
</evidence>
<dbReference type="InterPro" id="IPR004178">
    <property type="entry name" value="CaM-bd_dom"/>
</dbReference>
<feature type="compositionally biased region" description="Polar residues" evidence="9">
    <location>
        <begin position="775"/>
        <end position="791"/>
    </location>
</feature>
<dbReference type="OrthoDB" id="73653at2759"/>
<dbReference type="FunFam" id="1.10.287.70:FF:000027">
    <property type="entry name" value="Small conductance calcium-activated potassium channel, isoform O"/>
    <property type="match status" value="1"/>
</dbReference>
<feature type="transmembrane region" description="Helical" evidence="10">
    <location>
        <begin position="386"/>
        <end position="404"/>
    </location>
</feature>
<keyword evidence="2" id="KW-0813">Transport</keyword>
<feature type="transmembrane region" description="Helical" evidence="10">
    <location>
        <begin position="263"/>
        <end position="280"/>
    </location>
</feature>
<dbReference type="Gene3D" id="1.10.287.70">
    <property type="match status" value="2"/>
</dbReference>
<dbReference type="PANTHER" id="PTHR10153">
    <property type="entry name" value="SMALL CONDUCTANCE CALCIUM-ACTIVATED POTASSIUM CHANNEL"/>
    <property type="match status" value="1"/>
</dbReference>